<dbReference type="Proteomes" id="UP000054928">
    <property type="component" value="Unassembled WGS sequence"/>
</dbReference>
<dbReference type="GeneID" id="36396371"/>
<dbReference type="Pfam" id="PF05018">
    <property type="entry name" value="CFA20_dom"/>
    <property type="match status" value="1"/>
</dbReference>
<dbReference type="InterPro" id="IPR052579">
    <property type="entry name" value="Zinc_finger_SWIM"/>
</dbReference>
<dbReference type="OrthoDB" id="167578at2759"/>
<organism evidence="3 4">
    <name type="scientific">Plasmopara halstedii</name>
    <name type="common">Downy mildew of sunflower</name>
    <dbReference type="NCBI Taxonomy" id="4781"/>
    <lineage>
        <taxon>Eukaryota</taxon>
        <taxon>Sar</taxon>
        <taxon>Stramenopiles</taxon>
        <taxon>Oomycota</taxon>
        <taxon>Peronosporomycetes</taxon>
        <taxon>Peronosporales</taxon>
        <taxon>Peronosporaceae</taxon>
        <taxon>Plasmopara</taxon>
    </lineage>
</organism>
<accession>A0A0P1AWF9</accession>
<evidence type="ECO:0000313" key="4">
    <source>
        <dbReference type="Proteomes" id="UP000054928"/>
    </source>
</evidence>
<dbReference type="RefSeq" id="XP_024581362.1">
    <property type="nucleotide sequence ID" value="XM_024715689.1"/>
</dbReference>
<feature type="compositionally biased region" description="Basic and acidic residues" evidence="1">
    <location>
        <begin position="629"/>
        <end position="640"/>
    </location>
</feature>
<protein>
    <submittedName>
        <fullName evidence="3">Transcription factor IIB</fullName>
    </submittedName>
</protein>
<feature type="region of interest" description="Disordered" evidence="1">
    <location>
        <begin position="310"/>
        <end position="337"/>
    </location>
</feature>
<feature type="compositionally biased region" description="Basic and acidic residues" evidence="1">
    <location>
        <begin position="1561"/>
        <end position="1596"/>
    </location>
</feature>
<dbReference type="PANTHER" id="PTHR31569:SF4">
    <property type="entry name" value="SWIM-TYPE DOMAIN-CONTAINING PROTEIN"/>
    <property type="match status" value="1"/>
</dbReference>
<feature type="region of interest" description="Disordered" evidence="1">
    <location>
        <begin position="619"/>
        <end position="647"/>
    </location>
</feature>
<sequence length="2095" mass="235011">MATKRGLADKNFSVQCNNNETTVNAPDEIPIQVTYPNTIPEAQESTTITSQMDGLSVPIQHRSGNMAVSASLTTQLVVAPEFETVHDSWEALDEALKIYGKNSYQLYVIRSTTSVKRRNIKIQESSGKGSLTPKVGTFKRARIELGMISSNHEMDLAGEKTLIPERYQWYSKSLKCTHGWKNRYRGTGKRGSGVVRSTSCPAKMCVTLQHRGSGPDDWKVVVTKHVRTHNHQLSKELYLYYTENRRIYDPDLLAAKPSIDFENANLSSFIDPAYQRSGLSKGIQQQVSSIYSVPDSSSTGVVIDSRTNMQRIPDSDNSFESQPRTTSAATNTPMPPLGTMILTPGTIPSTAMDGGGYCVPRVSVKVHTCWKTFHDYIAQYAFDTSQIYRTRSTVSVAARNAKILASIAAKTVDEGHDVASYVNYTTAAPKSRLIPDECKWFSKLLICTYGWKRRGRSNASQQCEQDDRPCPAMLLARMERNVNGNWRVIINRQVVEHNHRLGRQIDDPGATYHEPLGELAGMLSHEQPYDSTTVPPTSSADPSSLIELQTISTQSGVVDTQTDVDETQPSPLNQREIVVRVPRLQSIFSSWDDFHASLRIYSNATYQLYRTRTTSSVKGRNKKIAQMKSKSEEIDDKNDTDSDLDTPLDEVNATRKIPESWRWYSKTLTCTHGWKERHRGTGKRNAHGVRSTACPVKICATVQHLTPSTMLEKDAMSAASKEVTSESCWRVVVTKHIVDHNHNLSRELYQHYCENRRIYDPELLAIDTSNTSIVTTHKTGSSSLQKHDGMVTDADRPNIQSNESQLHPKSVLSMQLEAGLAEAVNQAHLLSLSGINQSTSFGMSGVPASLASASIAQQTVPSVVLLPYSSTISYLPTQAQTSQQGLLQQQHEVQQQHTQPAFMNAENIGQHSATVASNAINSANVVLFNNSGMTVTSTLPPSGSSVISRACRVHGSSVGTDDGTMGFTDNQATQCSCFRIAGGGNYVTIVPASEPMGSTDTLVNSDEDAKMFAETDGVWQPSSKLEIEKVTTESGATIWRVPRILRRYPTWDIFHKYLDTYSIATFQLYRVRTTYSVRSRNIRLRQLAASRGLVVREGGNDDASETEQEGDHGISRAHLVPEEYDWYSKTFLCTHGWKRRSRGRGQRLSHNVRATECPAKVCATLQRTDGSSNWSVVVTKHLAEHNHELSEALYQQYSEVRRVRDPAVLARAEHLWRTGATRRRVFEFLKEQSPNQLILMKDVHNLVQRWQTQERRPRLEGESETQSHVYVQQPGSKPMSIVQLEMTYFQGGDFIELLSAQGKSPAAAWKIQGKVSKTFDKGIKGNVFLFDGNAETKMQLPKTTSCSLGLTQRFVLLQLFVPFTRSLSVEMCFADVQKVRRRFVIASAFRELVQTTLHVQLPLTTTDVPRDEWVNLVFDLQTLAALHFPTTKYRSLESISVSGTCRLKRIFTMKDAPTPSIGSQFDSYADSREIPRQFGFSAKKHGSNDLQPVITLYFAETASSVGRIKGLAVPAKTSRKASVQRRESVHTRQQTDSTKSHSRALTTDSMQEPQLNFDEDSNSRRESYRRDRGLSSREHNRVVKVDESSVKKERKDKSFEDFKRSSFEMKEEEILAATSPECRSADEFHRFGNGHSHVVESSSTSRCHSETEPENLRQSILGEIQQKIAILEAQDEQNDQRDQKLFLRHTSIHSGEWHLQQLQDEDMIDRSLLSDDEDDDLQLSVSWRRELREANAHESSSSFTLAQDSKDKEKMSASDLNEKSIFAFPRLMEPQSVSTAKQSDFDLLQDCKPSLGHEERDKFTIKSVTQLESQDVCEFTNEDDDDDLELLNLLAAKRLKRQLTLQEPSTSGENGTYFHQISQSSLSKDADQMNKVRDSIQLVESSCSPPSIVAKNGASLHAASYIEKNQGDGESEDDLNGLSIDLTNELRVSADHGHNTKCEENITIELSPANSYTDKINFENANLNDKDLDDKDSSFDFADLVDKADSIDSRNEDEIKEDHIIANSTIQEKSAFSKRQYVPASPRTIKPIAFPMIKSPQTFRNNQVRDITPTRSTDVSSSLSSRRLQSLLESTDWNAELDAQSKRHRLILSHL</sequence>
<dbReference type="InterPro" id="IPR007714">
    <property type="entry name" value="CFA20_dom"/>
</dbReference>
<evidence type="ECO:0000259" key="2">
    <source>
        <dbReference type="Pfam" id="PF05018"/>
    </source>
</evidence>
<evidence type="ECO:0000256" key="1">
    <source>
        <dbReference type="SAM" id="MobiDB-lite"/>
    </source>
</evidence>
<reference evidence="4" key="1">
    <citation type="submission" date="2014-09" db="EMBL/GenBank/DDBJ databases">
        <authorList>
            <person name="Sharma Rahul"/>
            <person name="Thines Marco"/>
        </authorList>
    </citation>
    <scope>NUCLEOTIDE SEQUENCE [LARGE SCALE GENOMIC DNA]</scope>
</reference>
<name>A0A0P1AWF9_PLAHL</name>
<dbReference type="STRING" id="4781.A0A0P1AWF9"/>
<feature type="domain" description="CFA20" evidence="2">
    <location>
        <begin position="1288"/>
        <end position="1454"/>
    </location>
</feature>
<evidence type="ECO:0000313" key="3">
    <source>
        <dbReference type="EMBL" id="CEG44993.1"/>
    </source>
</evidence>
<feature type="compositionally biased region" description="Polar residues" evidence="1">
    <location>
        <begin position="1531"/>
        <end position="1554"/>
    </location>
</feature>
<feature type="compositionally biased region" description="Polar residues" evidence="1">
    <location>
        <begin position="310"/>
        <end position="332"/>
    </location>
</feature>
<keyword evidence="4" id="KW-1185">Reference proteome</keyword>
<dbReference type="EMBL" id="CCYD01001336">
    <property type="protein sequence ID" value="CEG44993.1"/>
    <property type="molecule type" value="Genomic_DNA"/>
</dbReference>
<proteinExistence type="predicted"/>
<feature type="region of interest" description="Disordered" evidence="1">
    <location>
        <begin position="1513"/>
        <end position="1596"/>
    </location>
</feature>
<dbReference type="PANTHER" id="PTHR31569">
    <property type="entry name" value="SWIM-TYPE DOMAIN-CONTAINING PROTEIN"/>
    <property type="match status" value="1"/>
</dbReference>